<dbReference type="EMBL" id="SBAP01000003">
    <property type="protein sequence ID" value="RXZ71192.1"/>
    <property type="molecule type" value="Genomic_DNA"/>
</dbReference>
<comment type="caution">
    <text evidence="1">The sequence shown here is derived from an EMBL/GenBank/DDBJ whole genome shotgun (WGS) entry which is preliminary data.</text>
</comment>
<dbReference type="Proteomes" id="UP000289216">
    <property type="component" value="Unassembled WGS sequence"/>
</dbReference>
<dbReference type="Pfam" id="PF08849">
    <property type="entry name" value="BrxA"/>
    <property type="match status" value="1"/>
</dbReference>
<evidence type="ECO:0000313" key="1">
    <source>
        <dbReference type="EMBL" id="RXZ71192.1"/>
    </source>
</evidence>
<name>A0A4Q2L4C7_9FUSO</name>
<dbReference type="InterPro" id="IPR023137">
    <property type="entry name" value="BrxA_sf"/>
</dbReference>
<reference evidence="1 2" key="1">
    <citation type="submission" date="2019-01" db="EMBL/GenBank/DDBJ databases">
        <title>Fusobacterium necrophorum Isolated From the Uterus of Dairy Cows.</title>
        <authorList>
            <person name="Francis A.M."/>
        </authorList>
    </citation>
    <scope>NUCLEOTIDE SEQUENCE [LARGE SCALE GENOMIC DNA]</scope>
    <source>
        <strain evidence="1 2">KG35</strain>
    </source>
</reference>
<organism evidence="1 2">
    <name type="scientific">Fusobacterium necrophorum</name>
    <dbReference type="NCBI Taxonomy" id="859"/>
    <lineage>
        <taxon>Bacteria</taxon>
        <taxon>Fusobacteriati</taxon>
        <taxon>Fusobacteriota</taxon>
        <taxon>Fusobacteriia</taxon>
        <taxon>Fusobacteriales</taxon>
        <taxon>Fusobacteriaceae</taxon>
        <taxon>Fusobacterium</taxon>
    </lineage>
</organism>
<dbReference type="InterPro" id="IPR014948">
    <property type="entry name" value="BrxA"/>
</dbReference>
<dbReference type="Gene3D" id="1.10.3540.10">
    <property type="entry name" value="uncharacterized protein from magnetospirillum magneticum domain"/>
    <property type="match status" value="1"/>
</dbReference>
<accession>A0A4Q2L4C7</accession>
<protein>
    <submittedName>
        <fullName evidence="1">DUF1819 family protein</fullName>
    </submittedName>
</protein>
<dbReference type="AlphaFoldDB" id="A0A4Q2L4C7"/>
<gene>
    <name evidence="1" type="ORF">EPT53_01755</name>
</gene>
<proteinExistence type="predicted"/>
<evidence type="ECO:0000313" key="2">
    <source>
        <dbReference type="Proteomes" id="UP000289216"/>
    </source>
</evidence>
<sequence length="198" mass="23860">MLMKYRAITGENFYVQELKNACQFLLQHPELENKRQAFQERDILNCVSESNFNKKFQTIQKRLQVFTPKLMELFLKVDYTTTKFINLYAILSQERFFAEFMDEVIKEKYFLLDFELTNYDFYEFMERKKEQSEIIQQWSDAGCHKMIHKLKNFLVEANFLEKSPSGELYLIKRPLVDMAVIEEIEKHGNAKILKLMLY</sequence>